<protein>
    <recommendedName>
        <fullName evidence="1">THIF-type NAD/FAD binding fold domain-containing protein</fullName>
    </recommendedName>
</protein>
<evidence type="ECO:0000313" key="3">
    <source>
        <dbReference type="Proteomes" id="UP000235777"/>
    </source>
</evidence>
<evidence type="ECO:0000313" key="2">
    <source>
        <dbReference type="EMBL" id="PMS29879.1"/>
    </source>
</evidence>
<organism evidence="2 3">
    <name type="scientific">Trinickia symbiotica</name>
    <dbReference type="NCBI Taxonomy" id="863227"/>
    <lineage>
        <taxon>Bacteria</taxon>
        <taxon>Pseudomonadati</taxon>
        <taxon>Pseudomonadota</taxon>
        <taxon>Betaproteobacteria</taxon>
        <taxon>Burkholderiales</taxon>
        <taxon>Burkholderiaceae</taxon>
        <taxon>Trinickia</taxon>
    </lineage>
</organism>
<dbReference type="GO" id="GO:0016779">
    <property type="term" value="F:nucleotidyltransferase activity"/>
    <property type="evidence" value="ECO:0007669"/>
    <property type="project" value="TreeGrafter"/>
</dbReference>
<proteinExistence type="predicted"/>
<dbReference type="Proteomes" id="UP000235777">
    <property type="component" value="Unassembled WGS sequence"/>
</dbReference>
<dbReference type="PANTHER" id="PTHR10953:SF102">
    <property type="entry name" value="ADENYLYLTRANSFERASE AND SULFURTRANSFERASE MOCS3"/>
    <property type="match status" value="1"/>
</dbReference>
<dbReference type="AlphaFoldDB" id="A0A2N7WKA4"/>
<gene>
    <name evidence="2" type="ORF">C0Z20_30450</name>
</gene>
<accession>A0A2N7WKA4</accession>
<sequence>MDNLADRYHRNELLFGKEGQRKLGATSTVILGAGGLGSALAPHLALLGVRKITTVDDEELDTTNRNRFFGARDTDPVPGSAKVMIVDRLIRETNSQVESIPVLAHLVTADAFEAVRNADWIFGCFDEDGPRSILNELCAAYAKPYIDVASDVPTPGVYGGRVCVATGGGCLHCLGQLDPRDVRRFLEPEQQLEVEDRIYGVPKGALGEKGPSVAPINGVVASLAAAEFMAAVTGMRPSVRLLEYRGQEAKVLVSRDEPQEGCLVCKSNWGKGAAVDVERYLRIGHLAQRRHRP</sequence>
<dbReference type="InterPro" id="IPR045886">
    <property type="entry name" value="ThiF/MoeB/HesA"/>
</dbReference>
<reference evidence="2 3" key="1">
    <citation type="submission" date="2018-01" db="EMBL/GenBank/DDBJ databases">
        <title>Whole genome analyses suggest that Burkholderia sensu lato contains two further novel genera in the rhizoxinica-symbiotica group Mycetohabitans gen. nov., and Trinickia gen. nov.: implications for the evolution of diazotrophy and nodulation in the Burkholderiaceae.</title>
        <authorList>
            <person name="Estrada-de los Santos P."/>
            <person name="Palmer M."/>
            <person name="Chavez-Ramirez B."/>
            <person name="Beukes C."/>
            <person name="Steenkamp E.T."/>
            <person name="Hirsch A.M."/>
            <person name="Manyaka P."/>
            <person name="Maluk M."/>
            <person name="Lafos M."/>
            <person name="Crook M."/>
            <person name="Gross E."/>
            <person name="Simon M.F."/>
            <person name="Bueno dos Reis Junior F."/>
            <person name="Poole P.S."/>
            <person name="Venter S.N."/>
            <person name="James E.K."/>
        </authorList>
    </citation>
    <scope>NUCLEOTIDE SEQUENCE [LARGE SCALE GENOMIC DNA]</scope>
    <source>
        <strain evidence="2 3">JPY 581</strain>
    </source>
</reference>
<dbReference type="GO" id="GO:0008641">
    <property type="term" value="F:ubiquitin-like modifier activating enzyme activity"/>
    <property type="evidence" value="ECO:0007669"/>
    <property type="project" value="InterPro"/>
</dbReference>
<dbReference type="SUPFAM" id="SSF69572">
    <property type="entry name" value="Activating enzymes of the ubiquitin-like proteins"/>
    <property type="match status" value="1"/>
</dbReference>
<feature type="domain" description="THIF-type NAD/FAD binding fold" evidence="1">
    <location>
        <begin position="8"/>
        <end position="252"/>
    </location>
</feature>
<dbReference type="GO" id="GO:0004792">
    <property type="term" value="F:thiosulfate-cyanide sulfurtransferase activity"/>
    <property type="evidence" value="ECO:0007669"/>
    <property type="project" value="TreeGrafter"/>
</dbReference>
<dbReference type="InterPro" id="IPR035985">
    <property type="entry name" value="Ubiquitin-activating_enz"/>
</dbReference>
<dbReference type="RefSeq" id="WP_018443229.1">
    <property type="nucleotide sequence ID" value="NZ_KB890199.1"/>
</dbReference>
<dbReference type="PANTHER" id="PTHR10953">
    <property type="entry name" value="UBIQUITIN-ACTIVATING ENZYME E1"/>
    <property type="match status" value="1"/>
</dbReference>
<comment type="caution">
    <text evidence="2">The sequence shown here is derived from an EMBL/GenBank/DDBJ whole genome shotgun (WGS) entry which is preliminary data.</text>
</comment>
<dbReference type="InterPro" id="IPR000594">
    <property type="entry name" value="ThiF_NAD_FAD-bd"/>
</dbReference>
<dbReference type="STRING" id="863227.GCA_000373005_04619"/>
<dbReference type="GO" id="GO:0005737">
    <property type="term" value="C:cytoplasm"/>
    <property type="evidence" value="ECO:0007669"/>
    <property type="project" value="TreeGrafter"/>
</dbReference>
<keyword evidence="3" id="KW-1185">Reference proteome</keyword>
<evidence type="ECO:0000259" key="1">
    <source>
        <dbReference type="Pfam" id="PF00899"/>
    </source>
</evidence>
<dbReference type="Pfam" id="PF00899">
    <property type="entry name" value="ThiF"/>
    <property type="match status" value="1"/>
</dbReference>
<name>A0A2N7WKA4_9BURK</name>
<dbReference type="Gene3D" id="3.40.50.720">
    <property type="entry name" value="NAD(P)-binding Rossmann-like Domain"/>
    <property type="match status" value="1"/>
</dbReference>
<dbReference type="EMBL" id="PNYC01000036">
    <property type="protein sequence ID" value="PMS29879.1"/>
    <property type="molecule type" value="Genomic_DNA"/>
</dbReference>
<dbReference type="OrthoDB" id="6377837at2"/>